<evidence type="ECO:0000256" key="1">
    <source>
        <dbReference type="SAM" id="MobiDB-lite"/>
    </source>
</evidence>
<accession>A0ABY2E9P3</accession>
<comment type="caution">
    <text evidence="3">The sequence shown here is derived from an EMBL/GenBank/DDBJ whole genome shotgun (WGS) entry which is preliminary data.</text>
</comment>
<organism evidence="3 4">
    <name type="scientific">Occultella glacieicola</name>
    <dbReference type="NCBI Taxonomy" id="2518684"/>
    <lineage>
        <taxon>Bacteria</taxon>
        <taxon>Bacillati</taxon>
        <taxon>Actinomycetota</taxon>
        <taxon>Actinomycetes</taxon>
        <taxon>Micrococcales</taxon>
        <taxon>Ruaniaceae</taxon>
        <taxon>Occultella</taxon>
    </lineage>
</organism>
<keyword evidence="4" id="KW-1185">Reference proteome</keyword>
<evidence type="ECO:0000256" key="2">
    <source>
        <dbReference type="SAM" id="Phobius"/>
    </source>
</evidence>
<reference evidence="3 4" key="1">
    <citation type="submission" date="2019-03" db="EMBL/GenBank/DDBJ databases">
        <title>Genomic features of bacteria from cold environments.</title>
        <authorList>
            <person name="Shen L."/>
        </authorList>
    </citation>
    <scope>NUCLEOTIDE SEQUENCE [LARGE SCALE GENOMIC DNA]</scope>
    <source>
        <strain evidence="4">T3246-1</strain>
    </source>
</reference>
<protein>
    <recommendedName>
        <fullName evidence="5">Preprotein translocase subunit YajC</fullName>
    </recommendedName>
</protein>
<dbReference type="RefSeq" id="WP_133106426.1">
    <property type="nucleotide sequence ID" value="NZ_SMNA01000002.1"/>
</dbReference>
<evidence type="ECO:0000313" key="4">
    <source>
        <dbReference type="Proteomes" id="UP000504882"/>
    </source>
</evidence>
<dbReference type="Proteomes" id="UP000504882">
    <property type="component" value="Unassembled WGS sequence"/>
</dbReference>
<feature type="region of interest" description="Disordered" evidence="1">
    <location>
        <begin position="146"/>
        <end position="173"/>
    </location>
</feature>
<feature type="transmembrane region" description="Helical" evidence="2">
    <location>
        <begin position="6"/>
        <end position="22"/>
    </location>
</feature>
<evidence type="ECO:0000313" key="3">
    <source>
        <dbReference type="EMBL" id="TDE97500.1"/>
    </source>
</evidence>
<keyword evidence="2" id="KW-0812">Transmembrane</keyword>
<keyword evidence="2" id="KW-1133">Transmembrane helix</keyword>
<keyword evidence="2" id="KW-0472">Membrane</keyword>
<sequence>METWQLIGIALLVIVLLASPLWKGLLTSRAQKAGEDAGKAFAAKRLPAALDALSTTLDLQTDADTATEVINAAVTVKPKKATAVGPGRWHVTFADRDDVHLRLTDIPGGVRLAVVKTIEFQQFPQGGGDWAKFRERIVEAARARGVATSEGATPHLQRVGDPSGNETLSGAPASIWVAPAG</sequence>
<evidence type="ECO:0008006" key="5">
    <source>
        <dbReference type="Google" id="ProtNLM"/>
    </source>
</evidence>
<dbReference type="EMBL" id="SMNA01000002">
    <property type="protein sequence ID" value="TDE97500.1"/>
    <property type="molecule type" value="Genomic_DNA"/>
</dbReference>
<name>A0ABY2E9P3_9MICO</name>
<gene>
    <name evidence="3" type="ORF">EXU48_04740</name>
</gene>
<proteinExistence type="predicted"/>